<evidence type="ECO:0000256" key="3">
    <source>
        <dbReference type="ARBA" id="ARBA00022723"/>
    </source>
</evidence>
<dbReference type="PROSITE" id="PS00498">
    <property type="entry name" value="TYROSINASE_2"/>
    <property type="match status" value="1"/>
</dbReference>
<accession>A0ABR4D8N5</accession>
<keyword evidence="3" id="KW-0479">Metal-binding</keyword>
<evidence type="ECO:0000256" key="5">
    <source>
        <dbReference type="ARBA" id="ARBA00023101"/>
    </source>
</evidence>
<dbReference type="GeneID" id="98126534"/>
<evidence type="ECO:0000313" key="10">
    <source>
        <dbReference type="EMBL" id="KAL2265952.1"/>
    </source>
</evidence>
<comment type="catalytic activity">
    <reaction evidence="6">
        <text>2 L-dopa + O2 = 2 L-dopaquinone + 2 H2O</text>
        <dbReference type="Rhea" id="RHEA:34287"/>
        <dbReference type="ChEBI" id="CHEBI:15377"/>
        <dbReference type="ChEBI" id="CHEBI:15379"/>
        <dbReference type="ChEBI" id="CHEBI:57504"/>
        <dbReference type="ChEBI" id="CHEBI:57924"/>
        <dbReference type="EC" id="1.14.18.1"/>
    </reaction>
</comment>
<comment type="caution">
    <text evidence="10">The sequence shown here is derived from an EMBL/GenBank/DDBJ whole genome shotgun (WGS) entry which is preliminary data.</text>
</comment>
<sequence length="532" mass="59666">MAQRITRKDIRKLSEAELNQLVLAFYRLQSMDPDHEDSYFQIAGYHGEPFRGAGYSNPSWWGGYCNHGNILFPTWHRAYLYRLERALQKQVPGVALPYWDEIDKYATEGGGIPEVLLAPSWTFNDGTTVVIDGKETSTIPNPLHHYTFQKKITDRLRPFPDADYSKPAGVETVRFPFSGLYGAEDIATTEAHNDKYEALGIDKTNEMLVKNVQTWLNEATYQPAPARLGQHDPPAPLPAGVKDRYLRCLEAPNYVVFSNTTSAERWNDDLPPHSEVVVPVESPHNMIHLAVGGIQIPSQNASTVQGANGDMGENDTSSFDPIFYFHHCFIDRMFWAWQVYHNQTDDLKIDPEFAQYPGTNSVDSQGPTPGVPGNQWLSLDSPLSPFVRSDGQTPVTSRDVINIANLGYEYDSIPELPLRHAPPKPQALLTVSGANRATISGSFYVAAWLPDPHKPGLEYPIGIEAVLSRWHVAGCANCNNHLEVTAHFPLPQGWTNDEVERRGVRLRVHTRERPKGLESVSGRKLKFEVKNV</sequence>
<dbReference type="PROSITE" id="PS00497">
    <property type="entry name" value="TYROSINASE_1"/>
    <property type="match status" value="1"/>
</dbReference>
<dbReference type="PANTHER" id="PTHR11474">
    <property type="entry name" value="TYROSINASE FAMILY MEMBER"/>
    <property type="match status" value="1"/>
</dbReference>
<dbReference type="InterPro" id="IPR002227">
    <property type="entry name" value="Tyrosinase_Cu-bd"/>
</dbReference>
<organism evidence="10 11">
    <name type="scientific">Remersonia thermophila</name>
    <dbReference type="NCBI Taxonomy" id="72144"/>
    <lineage>
        <taxon>Eukaryota</taxon>
        <taxon>Fungi</taxon>
        <taxon>Dikarya</taxon>
        <taxon>Ascomycota</taxon>
        <taxon>Pezizomycotina</taxon>
        <taxon>Sordariomycetes</taxon>
        <taxon>Sordariomycetidae</taxon>
        <taxon>Sordariales</taxon>
        <taxon>Sordariales incertae sedis</taxon>
        <taxon>Remersonia</taxon>
    </lineage>
</organism>
<keyword evidence="4" id="KW-0186">Copper</keyword>
<dbReference type="EMBL" id="JAZGUE010000005">
    <property type="protein sequence ID" value="KAL2265952.1"/>
    <property type="molecule type" value="Genomic_DNA"/>
</dbReference>
<dbReference type="Pfam" id="PF00264">
    <property type="entry name" value="Tyrosinase"/>
    <property type="match status" value="1"/>
</dbReference>
<keyword evidence="5" id="KW-0470">Melanin biosynthesis</keyword>
<dbReference type="Gene3D" id="1.10.1280.10">
    <property type="entry name" value="Di-copper center containing domain from catechol oxidase"/>
    <property type="match status" value="1"/>
</dbReference>
<dbReference type="PANTHER" id="PTHR11474:SF76">
    <property type="entry name" value="SHKT DOMAIN-CONTAINING PROTEIN"/>
    <property type="match status" value="1"/>
</dbReference>
<name>A0ABR4D8N5_9PEZI</name>
<evidence type="ECO:0000256" key="7">
    <source>
        <dbReference type="ARBA" id="ARBA00048881"/>
    </source>
</evidence>
<dbReference type="InterPro" id="IPR008922">
    <property type="entry name" value="Di-copper_centre_dom_sf"/>
</dbReference>
<keyword evidence="11" id="KW-1185">Reference proteome</keyword>
<evidence type="ECO:0000259" key="8">
    <source>
        <dbReference type="PROSITE" id="PS00497"/>
    </source>
</evidence>
<dbReference type="InterPro" id="IPR050316">
    <property type="entry name" value="Tyrosinase/Hemocyanin"/>
</dbReference>
<evidence type="ECO:0000313" key="11">
    <source>
        <dbReference type="Proteomes" id="UP001600064"/>
    </source>
</evidence>
<proteinExistence type="inferred from homology"/>
<protein>
    <recommendedName>
        <fullName evidence="2">tyrosinase</fullName>
        <ecNumber evidence="2">1.14.18.1</ecNumber>
    </recommendedName>
</protein>
<reference evidence="10 11" key="1">
    <citation type="journal article" date="2024" name="Commun. Biol.">
        <title>Comparative genomic analysis of thermophilic fungi reveals convergent evolutionary adaptations and gene losses.</title>
        <authorList>
            <person name="Steindorff A.S."/>
            <person name="Aguilar-Pontes M.V."/>
            <person name="Robinson A.J."/>
            <person name="Andreopoulos B."/>
            <person name="LaButti K."/>
            <person name="Kuo A."/>
            <person name="Mondo S."/>
            <person name="Riley R."/>
            <person name="Otillar R."/>
            <person name="Haridas S."/>
            <person name="Lipzen A."/>
            <person name="Grimwood J."/>
            <person name="Schmutz J."/>
            <person name="Clum A."/>
            <person name="Reid I.D."/>
            <person name="Moisan M.C."/>
            <person name="Butler G."/>
            <person name="Nguyen T.T.M."/>
            <person name="Dewar K."/>
            <person name="Conant G."/>
            <person name="Drula E."/>
            <person name="Henrissat B."/>
            <person name="Hansel C."/>
            <person name="Singer S."/>
            <person name="Hutchinson M.I."/>
            <person name="de Vries R.P."/>
            <person name="Natvig D.O."/>
            <person name="Powell A.J."/>
            <person name="Tsang A."/>
            <person name="Grigoriev I.V."/>
        </authorList>
    </citation>
    <scope>NUCLEOTIDE SEQUENCE [LARGE SCALE GENOMIC DNA]</scope>
    <source>
        <strain evidence="10 11">ATCC 22073</strain>
    </source>
</reference>
<dbReference type="SUPFAM" id="SSF48056">
    <property type="entry name" value="Di-copper centre-containing domain"/>
    <property type="match status" value="1"/>
</dbReference>
<evidence type="ECO:0000256" key="1">
    <source>
        <dbReference type="ARBA" id="ARBA00009928"/>
    </source>
</evidence>
<evidence type="ECO:0000256" key="6">
    <source>
        <dbReference type="ARBA" id="ARBA00048233"/>
    </source>
</evidence>
<dbReference type="Proteomes" id="UP001600064">
    <property type="component" value="Unassembled WGS sequence"/>
</dbReference>
<evidence type="ECO:0000256" key="2">
    <source>
        <dbReference type="ARBA" id="ARBA00011906"/>
    </source>
</evidence>
<evidence type="ECO:0000259" key="9">
    <source>
        <dbReference type="PROSITE" id="PS00498"/>
    </source>
</evidence>
<gene>
    <name evidence="10" type="ORF">VTJ83DRAFT_5304</name>
</gene>
<feature type="domain" description="Tyrosinase copper-binding" evidence="8">
    <location>
        <begin position="67"/>
        <end position="84"/>
    </location>
</feature>
<evidence type="ECO:0000256" key="4">
    <source>
        <dbReference type="ARBA" id="ARBA00023008"/>
    </source>
</evidence>
<comment type="catalytic activity">
    <reaction evidence="7">
        <text>L-tyrosine + O2 = L-dopaquinone + H2O</text>
        <dbReference type="Rhea" id="RHEA:18117"/>
        <dbReference type="ChEBI" id="CHEBI:15377"/>
        <dbReference type="ChEBI" id="CHEBI:15379"/>
        <dbReference type="ChEBI" id="CHEBI:57924"/>
        <dbReference type="ChEBI" id="CHEBI:58315"/>
        <dbReference type="EC" id="1.14.18.1"/>
    </reaction>
</comment>
<dbReference type="PRINTS" id="PR00092">
    <property type="entry name" value="TYROSINASE"/>
</dbReference>
<dbReference type="RefSeq" id="XP_070864679.1">
    <property type="nucleotide sequence ID" value="XM_071011890.1"/>
</dbReference>
<comment type="similarity">
    <text evidence="1">Belongs to the tyrosinase family.</text>
</comment>
<feature type="domain" description="Tyrosinase copper-binding" evidence="9">
    <location>
        <begin position="320"/>
        <end position="331"/>
    </location>
</feature>
<dbReference type="EC" id="1.14.18.1" evidence="2"/>